<proteinExistence type="inferred from homology"/>
<reference evidence="5 6" key="1">
    <citation type="journal article" date="2018" name="Front. Microbiol.">
        <title>Genome-Wide Analysis of Corynespora cassiicola Leaf Fall Disease Putative Effectors.</title>
        <authorList>
            <person name="Lopez D."/>
            <person name="Ribeiro S."/>
            <person name="Label P."/>
            <person name="Fumanal B."/>
            <person name="Venisse J.S."/>
            <person name="Kohler A."/>
            <person name="de Oliveira R.R."/>
            <person name="Labutti K."/>
            <person name="Lipzen A."/>
            <person name="Lail K."/>
            <person name="Bauer D."/>
            <person name="Ohm R.A."/>
            <person name="Barry K.W."/>
            <person name="Spatafora J."/>
            <person name="Grigoriev I.V."/>
            <person name="Martin F.M."/>
            <person name="Pujade-Renaud V."/>
        </authorList>
    </citation>
    <scope>NUCLEOTIDE SEQUENCE [LARGE SCALE GENOMIC DNA]</scope>
    <source>
        <strain evidence="5 6">Philippines</strain>
    </source>
</reference>
<comment type="similarity">
    <text evidence="1">Belongs to the NmrA-type oxidoreductase family.</text>
</comment>
<dbReference type="Proteomes" id="UP000240883">
    <property type="component" value="Unassembled WGS sequence"/>
</dbReference>
<gene>
    <name evidence="5" type="ORF">BS50DRAFT_668025</name>
</gene>
<organism evidence="5 6">
    <name type="scientific">Corynespora cassiicola Philippines</name>
    <dbReference type="NCBI Taxonomy" id="1448308"/>
    <lineage>
        <taxon>Eukaryota</taxon>
        <taxon>Fungi</taxon>
        <taxon>Dikarya</taxon>
        <taxon>Ascomycota</taxon>
        <taxon>Pezizomycotina</taxon>
        <taxon>Dothideomycetes</taxon>
        <taxon>Pleosporomycetidae</taxon>
        <taxon>Pleosporales</taxon>
        <taxon>Corynesporascaceae</taxon>
        <taxon>Corynespora</taxon>
    </lineage>
</organism>
<dbReference type="SUPFAM" id="SSF51735">
    <property type="entry name" value="NAD(P)-binding Rossmann-fold domains"/>
    <property type="match status" value="1"/>
</dbReference>
<evidence type="ECO:0000256" key="2">
    <source>
        <dbReference type="ARBA" id="ARBA00022857"/>
    </source>
</evidence>
<dbReference type="GO" id="GO:0005634">
    <property type="term" value="C:nucleus"/>
    <property type="evidence" value="ECO:0007669"/>
    <property type="project" value="TreeGrafter"/>
</dbReference>
<evidence type="ECO:0000259" key="4">
    <source>
        <dbReference type="Pfam" id="PF05368"/>
    </source>
</evidence>
<dbReference type="EMBL" id="KZ678135">
    <property type="protein sequence ID" value="PSN67519.1"/>
    <property type="molecule type" value="Genomic_DNA"/>
</dbReference>
<evidence type="ECO:0000256" key="3">
    <source>
        <dbReference type="ARBA" id="ARBA00023002"/>
    </source>
</evidence>
<dbReference type="OrthoDB" id="300709at2759"/>
<sequence length="296" mass="32366">MFTVLVTGATGNQGGGVIQALLSARSNSGIAMNIKALTRNTNSVSAVKLENQGVKLVQGDLFNAAALERALAGCDAAYLVTDFRNPRDLEGEIDQGKNFIAAAEKQGIGHLVFSSVAGCEDPEVSHFHTKYTIESLLRTSRIPLHTVVRPVGFMDLIPPTQGFARSMFLSAMQAVFGDVEQKWIACEDIGKAVAAALVEPDSFGGKVWTVCGDVKTVDGVRESLAKGEGSSIKDWIVWLPRWLVLWSSPFHYREMFLWLEKGVQPGNVEETRKIVPDVMDVARWADKKDESAKKRE</sequence>
<dbReference type="STRING" id="1448308.A0A2T2NQ71"/>
<evidence type="ECO:0000256" key="1">
    <source>
        <dbReference type="ARBA" id="ARBA00006328"/>
    </source>
</evidence>
<accession>A0A2T2NQ71</accession>
<dbReference type="AlphaFoldDB" id="A0A2T2NQ71"/>
<dbReference type="PANTHER" id="PTHR42748:SF30">
    <property type="entry name" value="NMRA-LIKE DOMAIN-CONTAINING PROTEIN"/>
    <property type="match status" value="1"/>
</dbReference>
<dbReference type="InterPro" id="IPR008030">
    <property type="entry name" value="NmrA-like"/>
</dbReference>
<dbReference type="Gene3D" id="3.90.25.10">
    <property type="entry name" value="UDP-galactose 4-epimerase, domain 1"/>
    <property type="match status" value="1"/>
</dbReference>
<evidence type="ECO:0000313" key="6">
    <source>
        <dbReference type="Proteomes" id="UP000240883"/>
    </source>
</evidence>
<keyword evidence="3" id="KW-0560">Oxidoreductase</keyword>
<dbReference type="Gene3D" id="3.40.50.720">
    <property type="entry name" value="NAD(P)-binding Rossmann-like Domain"/>
    <property type="match status" value="1"/>
</dbReference>
<dbReference type="Pfam" id="PF05368">
    <property type="entry name" value="NmrA"/>
    <property type="match status" value="1"/>
</dbReference>
<name>A0A2T2NQ71_CORCC</name>
<feature type="domain" description="NmrA-like" evidence="4">
    <location>
        <begin position="3"/>
        <end position="232"/>
    </location>
</feature>
<protein>
    <submittedName>
        <fullName evidence="5">NAD(P)-binding protein</fullName>
    </submittedName>
</protein>
<keyword evidence="6" id="KW-1185">Reference proteome</keyword>
<evidence type="ECO:0000313" key="5">
    <source>
        <dbReference type="EMBL" id="PSN67519.1"/>
    </source>
</evidence>
<dbReference type="InterPro" id="IPR036291">
    <property type="entry name" value="NAD(P)-bd_dom_sf"/>
</dbReference>
<keyword evidence="2" id="KW-0521">NADP</keyword>
<dbReference type="InterPro" id="IPR051164">
    <property type="entry name" value="NmrA-like_oxidored"/>
</dbReference>
<dbReference type="PANTHER" id="PTHR42748">
    <property type="entry name" value="NITROGEN METABOLITE REPRESSION PROTEIN NMRA FAMILY MEMBER"/>
    <property type="match status" value="1"/>
</dbReference>
<dbReference type="GO" id="GO:0016491">
    <property type="term" value="F:oxidoreductase activity"/>
    <property type="evidence" value="ECO:0007669"/>
    <property type="project" value="UniProtKB-KW"/>
</dbReference>